<sequence>MTRLARFRAASPRTKFLLTLDIFILGLSSLASGSPTGLLPWKNGDETQPQHPLLPSSDLEPLRKFSVGISLQPSYGAAAIIFDEPDGNLETHTSVVQGDGEYRRTMAKLSLESSQHVAPPYKSEAESLVDLPRIAARRSLMSAGLPASHEVGVLARVIQTLRHQLEQSYRIEIKEAVFTATHLLALYEEDLRDAASHAGIRYFTASKGQTYLYDMETAYVGYVFGRCQREGCAEKLSHKNVLAMHYTRNVLTVSFANLPSATWAYAGARLLENFTLGAFDIDRFPSRDEYWMAIRDALLDCIRVTGNGTVVKPDVLLVTGDMVTASERFMKVLKTTMDELFSEVPEVLDDNVKDPVTVAAVGAAESPAKPLSVWEAIKSKEHEDLFWSWGVTFTLPVLKKQILDTKKIIDESVYIFEEAERLDWLSDEFKNLERQAQKWNRGLGWWEKEMKKYPTA</sequence>
<feature type="signal peptide" evidence="1">
    <location>
        <begin position="1"/>
        <end position="33"/>
    </location>
</feature>
<proteinExistence type="predicted"/>
<dbReference type="Proteomes" id="UP001283341">
    <property type="component" value="Unassembled WGS sequence"/>
</dbReference>
<reference evidence="2" key="2">
    <citation type="submission" date="2023-06" db="EMBL/GenBank/DDBJ databases">
        <authorList>
            <consortium name="Lawrence Berkeley National Laboratory"/>
            <person name="Haridas S."/>
            <person name="Hensen N."/>
            <person name="Bonometti L."/>
            <person name="Westerberg I."/>
            <person name="Brannstrom I.O."/>
            <person name="Guillou S."/>
            <person name="Cros-Aarteil S."/>
            <person name="Calhoun S."/>
            <person name="Kuo A."/>
            <person name="Mondo S."/>
            <person name="Pangilinan J."/>
            <person name="Riley R."/>
            <person name="Labutti K."/>
            <person name="Andreopoulos B."/>
            <person name="Lipzen A."/>
            <person name="Chen C."/>
            <person name="Yanf M."/>
            <person name="Daum C."/>
            <person name="Ng V."/>
            <person name="Clum A."/>
            <person name="Steindorff A."/>
            <person name="Ohm R."/>
            <person name="Martin F."/>
            <person name="Silar P."/>
            <person name="Natvig D."/>
            <person name="Lalanne C."/>
            <person name="Gautier V."/>
            <person name="Ament-Velasquez S.L."/>
            <person name="Kruys A."/>
            <person name="Hutchinson M.I."/>
            <person name="Powell A.J."/>
            <person name="Barry K."/>
            <person name="Miller A.N."/>
            <person name="Grigoriev I.V."/>
            <person name="Debuchy R."/>
            <person name="Gladieux P."/>
            <person name="Thoren M.H."/>
            <person name="Johannesson H."/>
        </authorList>
    </citation>
    <scope>NUCLEOTIDE SEQUENCE</scope>
    <source>
        <strain evidence="2">CBS 118394</strain>
    </source>
</reference>
<evidence type="ECO:0000313" key="3">
    <source>
        <dbReference type="Proteomes" id="UP001283341"/>
    </source>
</evidence>
<evidence type="ECO:0000256" key="1">
    <source>
        <dbReference type="SAM" id="SignalP"/>
    </source>
</evidence>
<feature type="chain" id="PRO_5041930606" evidence="1">
    <location>
        <begin position="34"/>
        <end position="456"/>
    </location>
</feature>
<gene>
    <name evidence="2" type="ORF">B0H66DRAFT_605162</name>
</gene>
<keyword evidence="3" id="KW-1185">Reference proteome</keyword>
<accession>A0AAE0M2Q0</accession>
<protein>
    <submittedName>
        <fullName evidence="2">Uncharacterized protein</fullName>
    </submittedName>
</protein>
<evidence type="ECO:0000313" key="2">
    <source>
        <dbReference type="EMBL" id="KAK3316895.1"/>
    </source>
</evidence>
<dbReference type="AlphaFoldDB" id="A0AAE0M2Q0"/>
<organism evidence="2 3">
    <name type="scientific">Apodospora peruviana</name>
    <dbReference type="NCBI Taxonomy" id="516989"/>
    <lineage>
        <taxon>Eukaryota</taxon>
        <taxon>Fungi</taxon>
        <taxon>Dikarya</taxon>
        <taxon>Ascomycota</taxon>
        <taxon>Pezizomycotina</taxon>
        <taxon>Sordariomycetes</taxon>
        <taxon>Sordariomycetidae</taxon>
        <taxon>Sordariales</taxon>
        <taxon>Lasiosphaeriaceae</taxon>
        <taxon>Apodospora</taxon>
    </lineage>
</organism>
<keyword evidence="1" id="KW-0732">Signal</keyword>
<dbReference type="EMBL" id="JAUEDM010000005">
    <property type="protein sequence ID" value="KAK3316895.1"/>
    <property type="molecule type" value="Genomic_DNA"/>
</dbReference>
<reference evidence="2" key="1">
    <citation type="journal article" date="2023" name="Mol. Phylogenet. Evol.">
        <title>Genome-scale phylogeny and comparative genomics of the fungal order Sordariales.</title>
        <authorList>
            <person name="Hensen N."/>
            <person name="Bonometti L."/>
            <person name="Westerberg I."/>
            <person name="Brannstrom I.O."/>
            <person name="Guillou S."/>
            <person name="Cros-Aarteil S."/>
            <person name="Calhoun S."/>
            <person name="Haridas S."/>
            <person name="Kuo A."/>
            <person name="Mondo S."/>
            <person name="Pangilinan J."/>
            <person name="Riley R."/>
            <person name="LaButti K."/>
            <person name="Andreopoulos B."/>
            <person name="Lipzen A."/>
            <person name="Chen C."/>
            <person name="Yan M."/>
            <person name="Daum C."/>
            <person name="Ng V."/>
            <person name="Clum A."/>
            <person name="Steindorff A."/>
            <person name="Ohm R.A."/>
            <person name="Martin F."/>
            <person name="Silar P."/>
            <person name="Natvig D.O."/>
            <person name="Lalanne C."/>
            <person name="Gautier V."/>
            <person name="Ament-Velasquez S.L."/>
            <person name="Kruys A."/>
            <person name="Hutchinson M.I."/>
            <person name="Powell A.J."/>
            <person name="Barry K."/>
            <person name="Miller A.N."/>
            <person name="Grigoriev I.V."/>
            <person name="Debuchy R."/>
            <person name="Gladieux P."/>
            <person name="Hiltunen Thoren M."/>
            <person name="Johannesson H."/>
        </authorList>
    </citation>
    <scope>NUCLEOTIDE SEQUENCE</scope>
    <source>
        <strain evidence="2">CBS 118394</strain>
    </source>
</reference>
<comment type="caution">
    <text evidence="2">The sequence shown here is derived from an EMBL/GenBank/DDBJ whole genome shotgun (WGS) entry which is preliminary data.</text>
</comment>
<name>A0AAE0M2Q0_9PEZI</name>